<evidence type="ECO:0000313" key="1">
    <source>
        <dbReference type="EMBL" id="KAF0518309.1"/>
    </source>
</evidence>
<dbReference type="EMBL" id="WTPW01000372">
    <property type="protein sequence ID" value="KAF0518309.1"/>
    <property type="molecule type" value="Genomic_DNA"/>
</dbReference>
<proteinExistence type="predicted"/>
<accession>A0A8H4ANT3</accession>
<gene>
    <name evidence="1" type="ORF">F8M41_016810</name>
</gene>
<name>A0A8H4ANT3_GIGMA</name>
<organism evidence="1 2">
    <name type="scientific">Gigaspora margarita</name>
    <dbReference type="NCBI Taxonomy" id="4874"/>
    <lineage>
        <taxon>Eukaryota</taxon>
        <taxon>Fungi</taxon>
        <taxon>Fungi incertae sedis</taxon>
        <taxon>Mucoromycota</taxon>
        <taxon>Glomeromycotina</taxon>
        <taxon>Glomeromycetes</taxon>
        <taxon>Diversisporales</taxon>
        <taxon>Gigasporaceae</taxon>
        <taxon>Gigaspora</taxon>
    </lineage>
</organism>
<dbReference type="OrthoDB" id="2481991at2759"/>
<dbReference type="AlphaFoldDB" id="A0A8H4ANT3"/>
<reference evidence="1 2" key="1">
    <citation type="journal article" date="2019" name="Environ. Microbiol.">
        <title>At the nexus of three kingdoms: the genome of the mycorrhizal fungus Gigaspora margarita provides insights into plant, endobacterial and fungal interactions.</title>
        <authorList>
            <person name="Venice F."/>
            <person name="Ghignone S."/>
            <person name="Salvioli di Fossalunga A."/>
            <person name="Amselem J."/>
            <person name="Novero M."/>
            <person name="Xianan X."/>
            <person name="Sedzielewska Toro K."/>
            <person name="Morin E."/>
            <person name="Lipzen A."/>
            <person name="Grigoriev I.V."/>
            <person name="Henrissat B."/>
            <person name="Martin F.M."/>
            <person name="Bonfante P."/>
        </authorList>
    </citation>
    <scope>NUCLEOTIDE SEQUENCE [LARGE SCALE GENOMIC DNA]</scope>
    <source>
        <strain evidence="1 2">BEG34</strain>
    </source>
</reference>
<sequence>MLFIKPLIKFGPQSKIIGVKEFCHSYTLIDIWNAPINEEESYNIENIAQSRYTYLLEIEQIHYSPEEAKSSTNYFLYSSGTTGVVLKPGTLIKIDNFAFYFGNMIK</sequence>
<evidence type="ECO:0000313" key="2">
    <source>
        <dbReference type="Proteomes" id="UP000439903"/>
    </source>
</evidence>
<comment type="caution">
    <text evidence="1">The sequence shown here is derived from an EMBL/GenBank/DDBJ whole genome shotgun (WGS) entry which is preliminary data.</text>
</comment>
<keyword evidence="2" id="KW-1185">Reference proteome</keyword>
<protein>
    <submittedName>
        <fullName evidence="1">Uncharacterized protein</fullName>
    </submittedName>
</protein>
<dbReference type="Proteomes" id="UP000439903">
    <property type="component" value="Unassembled WGS sequence"/>
</dbReference>